<keyword evidence="5" id="KW-0418">Kinase</keyword>
<dbReference type="KEGG" id="pef:A7E78_13505"/>
<dbReference type="Gene3D" id="3.40.50.2300">
    <property type="match status" value="2"/>
</dbReference>
<dbReference type="STRING" id="1842532.A7E78_13505"/>
<dbReference type="OrthoDB" id="5385971at2"/>
<dbReference type="Gene3D" id="1.10.287.130">
    <property type="match status" value="1"/>
</dbReference>
<evidence type="ECO:0000256" key="4">
    <source>
        <dbReference type="ARBA" id="ARBA00022679"/>
    </source>
</evidence>
<comment type="catalytic activity">
    <reaction evidence="1">
        <text>ATP + protein L-histidine = ADP + protein N-phospho-L-histidine.</text>
        <dbReference type="EC" id="2.7.13.3"/>
    </reaction>
</comment>
<dbReference type="CDD" id="cd00075">
    <property type="entry name" value="HATPase"/>
    <property type="match status" value="1"/>
</dbReference>
<dbReference type="GO" id="GO:0000155">
    <property type="term" value="F:phosphorelay sensor kinase activity"/>
    <property type="evidence" value="ECO:0007669"/>
    <property type="project" value="InterPro"/>
</dbReference>
<dbReference type="InterPro" id="IPR003661">
    <property type="entry name" value="HisK_dim/P_dom"/>
</dbReference>
<feature type="transmembrane region" description="Helical" evidence="7">
    <location>
        <begin position="349"/>
        <end position="369"/>
    </location>
</feature>
<dbReference type="CDD" id="cd00130">
    <property type="entry name" value="PAS"/>
    <property type="match status" value="1"/>
</dbReference>
<dbReference type="FunFam" id="3.30.565.10:FF:000006">
    <property type="entry name" value="Sensor histidine kinase WalK"/>
    <property type="match status" value="1"/>
</dbReference>
<dbReference type="Proteomes" id="UP000182517">
    <property type="component" value="Chromosome"/>
</dbReference>
<dbReference type="AlphaFoldDB" id="A0A1L3GS57"/>
<dbReference type="InterPro" id="IPR013656">
    <property type="entry name" value="PAS_4"/>
</dbReference>
<keyword evidence="7" id="KW-0812">Transmembrane</keyword>
<dbReference type="SMART" id="SM00388">
    <property type="entry name" value="HisKA"/>
    <property type="match status" value="1"/>
</dbReference>
<name>A0A1L3GS57_9BACT</name>
<dbReference type="Gene3D" id="3.30.565.10">
    <property type="entry name" value="Histidine kinase-like ATPase, C-terminal domain"/>
    <property type="match status" value="1"/>
</dbReference>
<dbReference type="EC" id="2.7.13.3" evidence="2"/>
<dbReference type="InterPro" id="IPR004358">
    <property type="entry name" value="Sig_transdc_His_kin-like_C"/>
</dbReference>
<dbReference type="Pfam" id="PF00512">
    <property type="entry name" value="HisKA"/>
    <property type="match status" value="1"/>
</dbReference>
<feature type="domain" description="PAS" evidence="9">
    <location>
        <begin position="391"/>
        <end position="436"/>
    </location>
</feature>
<evidence type="ECO:0000256" key="2">
    <source>
        <dbReference type="ARBA" id="ARBA00012438"/>
    </source>
</evidence>
<dbReference type="SUPFAM" id="SSF55874">
    <property type="entry name" value="ATPase domain of HSP90 chaperone/DNA topoisomerase II/histidine kinase"/>
    <property type="match status" value="1"/>
</dbReference>
<evidence type="ECO:0000259" key="9">
    <source>
        <dbReference type="PROSITE" id="PS50112"/>
    </source>
</evidence>
<protein>
    <recommendedName>
        <fullName evidence="2">histidine kinase</fullName>
        <ecNumber evidence="2">2.7.13.3</ecNumber>
    </recommendedName>
</protein>
<keyword evidence="4" id="KW-0808">Transferase</keyword>
<dbReference type="PROSITE" id="PS50112">
    <property type="entry name" value="PAS"/>
    <property type="match status" value="1"/>
</dbReference>
<dbReference type="PROSITE" id="PS50109">
    <property type="entry name" value="HIS_KIN"/>
    <property type="match status" value="1"/>
</dbReference>
<dbReference type="InterPro" id="IPR035965">
    <property type="entry name" value="PAS-like_dom_sf"/>
</dbReference>
<accession>A0A1L3GS57</accession>
<dbReference type="SMART" id="SM00387">
    <property type="entry name" value="HATPase_c"/>
    <property type="match status" value="1"/>
</dbReference>
<keyword evidence="7" id="KW-0472">Membrane</keyword>
<dbReference type="InterPro" id="IPR050736">
    <property type="entry name" value="Sensor_HK_Regulatory"/>
</dbReference>
<evidence type="ECO:0000256" key="6">
    <source>
        <dbReference type="ARBA" id="ARBA00023012"/>
    </source>
</evidence>
<evidence type="ECO:0000259" key="8">
    <source>
        <dbReference type="PROSITE" id="PS50109"/>
    </source>
</evidence>
<dbReference type="InterPro" id="IPR003594">
    <property type="entry name" value="HATPase_dom"/>
</dbReference>
<keyword evidence="3" id="KW-0597">Phosphoprotein</keyword>
<feature type="domain" description="Histidine kinase" evidence="8">
    <location>
        <begin position="517"/>
        <end position="736"/>
    </location>
</feature>
<dbReference type="InterPro" id="IPR036097">
    <property type="entry name" value="HisK_dim/P_sf"/>
</dbReference>
<reference evidence="10 11" key="1">
    <citation type="journal article" date="2017" name="Genome Announc.">
        <title>Complete Genome Sequences of Two Acetylene-Fermenting Pelobacter acetylenicus Strains.</title>
        <authorList>
            <person name="Sutton J.M."/>
            <person name="Baesman S.M."/>
            <person name="Fierst J.L."/>
            <person name="Poret-Peterson A.T."/>
            <person name="Oremland R.S."/>
            <person name="Dunlap D.S."/>
            <person name="Akob D.M."/>
        </authorList>
    </citation>
    <scope>NUCLEOTIDE SEQUENCE [LARGE SCALE GENOMIC DNA]</scope>
    <source>
        <strain evidence="10 11">SFB93</strain>
    </source>
</reference>
<proteinExistence type="predicted"/>
<keyword evidence="7" id="KW-1133">Transmembrane helix</keyword>
<sequence>MWIKKYFLLILLLALTVFGVFRSDSVWSGEQSPSVLIVHSYHPELGWTGNINSVLLGELKKVHPDIDVQIEYLDAKRYVESFYYEQTLRDLYRYKLKGRRFSAVLVSDNRALDFVLGIRQELLPDVPVVFCGINNFDKSMLRGQRGITGVAEQPAYLETLQTALQLHPTARKVVVVGNQRTTTGRLILQRLQELPGRVSPGVEFSFWNDVPLEELQTRLKGLGADSLVLLSVVVRNAAGQPLSFAKSSEALRAACPVPIYGFWDFFLGHGIVGGKLISAAEQGRLAAGLLLRILDGMPVDNLPVITSGANQYMFDHRELVRFGLTVQDLPPRSQVINSPSSRYAIEKSYLWLGGVALVLLTIITLLLVWNIHGRQRVKRELEQALVEAEQTRDSVDLILKSMTEGLIVADMNQRIIRMNGAAEKLLGVTFEQAQGQAVRSVLPQKGLPGTRLQPGCRPRRQIEWEIVDPITRKPVLIQAHTGYVENATGQRSGTISILRDVTREREIDRFKNEFIATAAHELRTPLTAVMGFAEILLRQDRLGGFDAEQQRHYLEIIFQKSDALRRIIGDLLDISRAQLGQGVALEKRPCDLCDLVRRAVTPFRQVQNRHCFELELPKESVEMDIDEGKVLQVLDNVLSNAVKFSPDGGRISVKCRKLGPEFRVSVEDQGVGMSPEQLEKIFDKFFRVDASNSAAGGLGLGMTIAKNIVEAHGGQIMVESSLGQGTKVTFSLVEENAMSALL</sequence>
<dbReference type="NCBIfam" id="TIGR00229">
    <property type="entry name" value="sensory_box"/>
    <property type="match status" value="1"/>
</dbReference>
<keyword evidence="6" id="KW-0902">Two-component regulatory system</keyword>
<dbReference type="EMBL" id="CP015519">
    <property type="protein sequence ID" value="APG28757.1"/>
    <property type="molecule type" value="Genomic_DNA"/>
</dbReference>
<dbReference type="Pfam" id="PF02518">
    <property type="entry name" value="HATPase_c"/>
    <property type="match status" value="1"/>
</dbReference>
<evidence type="ECO:0000256" key="5">
    <source>
        <dbReference type="ARBA" id="ARBA00022777"/>
    </source>
</evidence>
<dbReference type="InterPro" id="IPR000014">
    <property type="entry name" value="PAS"/>
</dbReference>
<evidence type="ECO:0000313" key="10">
    <source>
        <dbReference type="EMBL" id="APG28757.1"/>
    </source>
</evidence>
<evidence type="ECO:0000256" key="1">
    <source>
        <dbReference type="ARBA" id="ARBA00000085"/>
    </source>
</evidence>
<dbReference type="InterPro" id="IPR036890">
    <property type="entry name" value="HATPase_C_sf"/>
</dbReference>
<dbReference type="PRINTS" id="PR00344">
    <property type="entry name" value="BCTRLSENSOR"/>
</dbReference>
<evidence type="ECO:0000256" key="3">
    <source>
        <dbReference type="ARBA" id="ARBA00022553"/>
    </source>
</evidence>
<dbReference type="RefSeq" id="WP_072284781.1">
    <property type="nucleotide sequence ID" value="NZ_CP015519.1"/>
</dbReference>
<dbReference type="PANTHER" id="PTHR43711:SF1">
    <property type="entry name" value="HISTIDINE KINASE 1"/>
    <property type="match status" value="1"/>
</dbReference>
<gene>
    <name evidence="10" type="ORF">A7E78_13505</name>
</gene>
<dbReference type="PANTHER" id="PTHR43711">
    <property type="entry name" value="TWO-COMPONENT HISTIDINE KINASE"/>
    <property type="match status" value="1"/>
</dbReference>
<organism evidence="10 11">
    <name type="scientific">Syntrophotalea acetylenivorans</name>
    <dbReference type="NCBI Taxonomy" id="1842532"/>
    <lineage>
        <taxon>Bacteria</taxon>
        <taxon>Pseudomonadati</taxon>
        <taxon>Thermodesulfobacteriota</taxon>
        <taxon>Desulfuromonadia</taxon>
        <taxon>Desulfuromonadales</taxon>
        <taxon>Syntrophotaleaceae</taxon>
        <taxon>Syntrophotalea</taxon>
    </lineage>
</organism>
<dbReference type="SUPFAM" id="SSF55785">
    <property type="entry name" value="PYP-like sensor domain (PAS domain)"/>
    <property type="match status" value="1"/>
</dbReference>
<dbReference type="SMART" id="SM00091">
    <property type="entry name" value="PAS"/>
    <property type="match status" value="1"/>
</dbReference>
<dbReference type="InterPro" id="IPR005467">
    <property type="entry name" value="His_kinase_dom"/>
</dbReference>
<dbReference type="CDD" id="cd00082">
    <property type="entry name" value="HisKA"/>
    <property type="match status" value="1"/>
</dbReference>
<keyword evidence="11" id="KW-1185">Reference proteome</keyword>
<dbReference type="Pfam" id="PF08448">
    <property type="entry name" value="PAS_4"/>
    <property type="match status" value="1"/>
</dbReference>
<dbReference type="Gene3D" id="3.30.450.20">
    <property type="entry name" value="PAS domain"/>
    <property type="match status" value="1"/>
</dbReference>
<evidence type="ECO:0000256" key="7">
    <source>
        <dbReference type="SAM" id="Phobius"/>
    </source>
</evidence>
<dbReference type="SUPFAM" id="SSF47384">
    <property type="entry name" value="Homodimeric domain of signal transducing histidine kinase"/>
    <property type="match status" value="1"/>
</dbReference>
<evidence type="ECO:0000313" key="11">
    <source>
        <dbReference type="Proteomes" id="UP000182517"/>
    </source>
</evidence>